<keyword evidence="6" id="KW-0472">Membrane</keyword>
<evidence type="ECO:0000313" key="8">
    <source>
        <dbReference type="EMBL" id="CDM30583.1"/>
    </source>
</evidence>
<evidence type="ECO:0000256" key="4">
    <source>
        <dbReference type="ARBA" id="ARBA00022692"/>
    </source>
</evidence>
<dbReference type="GO" id="GO:0000329">
    <property type="term" value="C:fungal-type vacuole membrane"/>
    <property type="evidence" value="ECO:0007669"/>
    <property type="project" value="TreeGrafter"/>
</dbReference>
<evidence type="ECO:0000256" key="2">
    <source>
        <dbReference type="ARBA" id="ARBA00008807"/>
    </source>
</evidence>
<evidence type="ECO:0000256" key="3">
    <source>
        <dbReference type="ARBA" id="ARBA00022448"/>
    </source>
</evidence>
<dbReference type="GO" id="GO:0035673">
    <property type="term" value="F:oligopeptide transmembrane transporter activity"/>
    <property type="evidence" value="ECO:0007669"/>
    <property type="project" value="InterPro"/>
</dbReference>
<evidence type="ECO:0000256" key="5">
    <source>
        <dbReference type="ARBA" id="ARBA00022989"/>
    </source>
</evidence>
<dbReference type="OrthoDB" id="627262at2759"/>
<accession>W6Q209</accession>
<proteinExistence type="inferred from homology"/>
<dbReference type="PANTHER" id="PTHR31645">
    <property type="entry name" value="OLIGOPEPTIDE TRANSPORTER YGL114W-RELATED"/>
    <property type="match status" value="1"/>
</dbReference>
<dbReference type="Proteomes" id="UP000030686">
    <property type="component" value="Unassembled WGS sequence"/>
</dbReference>
<reference evidence="8" key="1">
    <citation type="journal article" date="2014" name="Nat. Commun.">
        <title>Multiple recent horizontal transfers of a large genomic region in cheese making fungi.</title>
        <authorList>
            <person name="Cheeseman K."/>
            <person name="Ropars J."/>
            <person name="Renault P."/>
            <person name="Dupont J."/>
            <person name="Gouzy J."/>
            <person name="Branca A."/>
            <person name="Abraham A.L."/>
            <person name="Ceppi M."/>
            <person name="Conseiller E."/>
            <person name="Debuchy R."/>
            <person name="Malagnac F."/>
            <person name="Goarin A."/>
            <person name="Silar P."/>
            <person name="Lacoste S."/>
            <person name="Sallet E."/>
            <person name="Bensimon A."/>
            <person name="Giraud T."/>
            <person name="Brygoo Y."/>
        </authorList>
    </citation>
    <scope>NUCLEOTIDE SEQUENCE [LARGE SCALE GENOMIC DNA]</scope>
    <source>
        <strain evidence="8">FM164</strain>
    </source>
</reference>
<keyword evidence="9" id="KW-1185">Reference proteome</keyword>
<dbReference type="InterPro" id="IPR045035">
    <property type="entry name" value="YSL-like"/>
</dbReference>
<feature type="signal peptide" evidence="7">
    <location>
        <begin position="1"/>
        <end position="23"/>
    </location>
</feature>
<protein>
    <submittedName>
        <fullName evidence="8">Oligopeptide transporter OPT superfamily</fullName>
    </submittedName>
</protein>
<dbReference type="STRING" id="1365484.W6Q209"/>
<dbReference type="InterPro" id="IPR004813">
    <property type="entry name" value="OPT"/>
</dbReference>
<keyword evidence="7" id="KW-0732">Signal</keyword>
<feature type="chain" id="PRO_5004879333" evidence="7">
    <location>
        <begin position="24"/>
        <end position="165"/>
    </location>
</feature>
<dbReference type="AlphaFoldDB" id="W6Q209"/>
<evidence type="ECO:0000256" key="7">
    <source>
        <dbReference type="SAM" id="SignalP"/>
    </source>
</evidence>
<comment type="similarity">
    <text evidence="2">Belongs to the oligopeptide OPT transporter family.</text>
</comment>
<keyword evidence="4" id="KW-0812">Transmembrane</keyword>
<dbReference type="Pfam" id="PF03169">
    <property type="entry name" value="OPT"/>
    <property type="match status" value="1"/>
</dbReference>
<evidence type="ECO:0000256" key="1">
    <source>
        <dbReference type="ARBA" id="ARBA00004141"/>
    </source>
</evidence>
<comment type="subcellular location">
    <subcellularLocation>
        <location evidence="1">Membrane</location>
        <topology evidence="1">Multi-pass membrane protein</topology>
    </subcellularLocation>
</comment>
<evidence type="ECO:0000256" key="6">
    <source>
        <dbReference type="ARBA" id="ARBA00023136"/>
    </source>
</evidence>
<dbReference type="EMBL" id="HG792016">
    <property type="protein sequence ID" value="CDM30583.1"/>
    <property type="molecule type" value="Genomic_DNA"/>
</dbReference>
<organism evidence="8 9">
    <name type="scientific">Penicillium roqueforti (strain FM164)</name>
    <dbReference type="NCBI Taxonomy" id="1365484"/>
    <lineage>
        <taxon>Eukaryota</taxon>
        <taxon>Fungi</taxon>
        <taxon>Dikarya</taxon>
        <taxon>Ascomycota</taxon>
        <taxon>Pezizomycotina</taxon>
        <taxon>Eurotiomycetes</taxon>
        <taxon>Eurotiomycetidae</taxon>
        <taxon>Eurotiales</taxon>
        <taxon>Aspergillaceae</taxon>
        <taxon>Penicillium</taxon>
    </lineage>
</organism>
<dbReference type="PANTHER" id="PTHR31645:SF0">
    <property type="entry name" value="OLIGOPEPTIDE TRANSPORTER YGL114W-RELATED"/>
    <property type="match status" value="1"/>
</dbReference>
<gene>
    <name evidence="8" type="ORF">PROQFM164_S02g000733</name>
</gene>
<name>W6Q209_PENRF</name>
<keyword evidence="3" id="KW-0813">Transport</keyword>
<sequence>MPSYYTVVSILLVLAVAMTGIRGLAESDFNAGSGLAAQLVLAAIIPRSNPNSVMINILSAAIANGGANQAGDLAFDLKIGQLIGAPSEVQTYGQIIGSIFGALVSCFTYRLFTNRFPVPGDFIQVPNSFLQVSTARMVLNKAFPLVWVVTPWALEFSSPFQQWPR</sequence>
<evidence type="ECO:0000313" key="9">
    <source>
        <dbReference type="Proteomes" id="UP000030686"/>
    </source>
</evidence>
<keyword evidence="5" id="KW-1133">Transmembrane helix</keyword>